<sequence>MSFFWVALVHLMAAVMGHGGDGGDEPPHPFGRDFGVHQIDAVPPRRRDEETKRRRGMTVNKKMHRLYEANGRQPLKIIFDMNTFVPIGDVYECFIREVGSYIWRDIALDKNTWKEVPGADRNGMFTYLSTYSDFQAISNDPDARILWASLNHRICQRVNKECRKKQVVKNRGGTCSYGSASFKNNLNKLEVFHRAHVNKQGEFVDPLVEQQYNALVAEVALQTQHIADFGGDPNSIDWIALFEKVLDARRGHVRGIGPKPSVAGTSAPTQWHSQSQTPQQTQDVDVNVFLQNPAFVTALGDIIRSFSKQVDNATNNDEENDDGDND</sequence>
<evidence type="ECO:0000313" key="4">
    <source>
        <dbReference type="Proteomes" id="UP001157418"/>
    </source>
</evidence>
<accession>A0AAU9M4S0</accession>
<dbReference type="InterPro" id="IPR004252">
    <property type="entry name" value="Probable_transposase_24"/>
</dbReference>
<dbReference type="AlphaFoldDB" id="A0AAU9M4S0"/>
<name>A0AAU9M4S0_9ASTR</name>
<keyword evidence="2" id="KW-0732">Signal</keyword>
<dbReference type="Pfam" id="PF03004">
    <property type="entry name" value="Transposase_24"/>
    <property type="match status" value="1"/>
</dbReference>
<gene>
    <name evidence="3" type="ORF">LVIROSA_LOCUS4723</name>
</gene>
<feature type="chain" id="PRO_5043717653" evidence="2">
    <location>
        <begin position="18"/>
        <end position="326"/>
    </location>
</feature>
<feature type="signal peptide" evidence="2">
    <location>
        <begin position="1"/>
        <end position="17"/>
    </location>
</feature>
<evidence type="ECO:0000256" key="2">
    <source>
        <dbReference type="SAM" id="SignalP"/>
    </source>
</evidence>
<evidence type="ECO:0000256" key="1">
    <source>
        <dbReference type="SAM" id="MobiDB-lite"/>
    </source>
</evidence>
<comment type="caution">
    <text evidence="3">The sequence shown here is derived from an EMBL/GenBank/DDBJ whole genome shotgun (WGS) entry which is preliminary data.</text>
</comment>
<dbReference type="EMBL" id="CAKMRJ010000002">
    <property type="protein sequence ID" value="CAH1417000.1"/>
    <property type="molecule type" value="Genomic_DNA"/>
</dbReference>
<reference evidence="3 4" key="1">
    <citation type="submission" date="2022-01" db="EMBL/GenBank/DDBJ databases">
        <authorList>
            <person name="Xiong W."/>
            <person name="Schranz E."/>
        </authorList>
    </citation>
    <scope>NUCLEOTIDE SEQUENCE [LARGE SCALE GENOMIC DNA]</scope>
</reference>
<organism evidence="3 4">
    <name type="scientific">Lactuca virosa</name>
    <dbReference type="NCBI Taxonomy" id="75947"/>
    <lineage>
        <taxon>Eukaryota</taxon>
        <taxon>Viridiplantae</taxon>
        <taxon>Streptophyta</taxon>
        <taxon>Embryophyta</taxon>
        <taxon>Tracheophyta</taxon>
        <taxon>Spermatophyta</taxon>
        <taxon>Magnoliopsida</taxon>
        <taxon>eudicotyledons</taxon>
        <taxon>Gunneridae</taxon>
        <taxon>Pentapetalae</taxon>
        <taxon>asterids</taxon>
        <taxon>campanulids</taxon>
        <taxon>Asterales</taxon>
        <taxon>Asteraceae</taxon>
        <taxon>Cichorioideae</taxon>
        <taxon>Cichorieae</taxon>
        <taxon>Lactucinae</taxon>
        <taxon>Lactuca</taxon>
    </lineage>
</organism>
<evidence type="ECO:0000313" key="3">
    <source>
        <dbReference type="EMBL" id="CAH1417000.1"/>
    </source>
</evidence>
<proteinExistence type="predicted"/>
<feature type="region of interest" description="Disordered" evidence="1">
    <location>
        <begin position="256"/>
        <end position="280"/>
    </location>
</feature>
<feature type="compositionally biased region" description="Polar residues" evidence="1">
    <location>
        <begin position="263"/>
        <end position="280"/>
    </location>
</feature>
<dbReference type="Proteomes" id="UP001157418">
    <property type="component" value="Unassembled WGS sequence"/>
</dbReference>
<protein>
    <submittedName>
        <fullName evidence="3">Uncharacterized protein</fullName>
    </submittedName>
</protein>
<keyword evidence="4" id="KW-1185">Reference proteome</keyword>